<gene>
    <name evidence="1" type="ORF">FIBSPDRAFT_135642</name>
</gene>
<organism evidence="1">
    <name type="scientific">Athelia psychrophila</name>
    <dbReference type="NCBI Taxonomy" id="1759441"/>
    <lineage>
        <taxon>Eukaryota</taxon>
        <taxon>Fungi</taxon>
        <taxon>Dikarya</taxon>
        <taxon>Basidiomycota</taxon>
        <taxon>Agaricomycotina</taxon>
        <taxon>Agaricomycetes</taxon>
        <taxon>Agaricomycetidae</taxon>
        <taxon>Atheliales</taxon>
        <taxon>Atheliaceae</taxon>
        <taxon>Athelia</taxon>
    </lineage>
</organism>
<evidence type="ECO:0000313" key="1">
    <source>
        <dbReference type="EMBL" id="KZP13347.1"/>
    </source>
</evidence>
<proteinExistence type="predicted"/>
<reference evidence="1" key="1">
    <citation type="journal article" date="2016" name="Mol. Biol. Evol.">
        <title>Comparative Genomics of Early-Diverging Mushroom-Forming Fungi Provides Insights into the Origins of Lignocellulose Decay Capabilities.</title>
        <authorList>
            <person name="Nagy L.G."/>
            <person name="Riley R."/>
            <person name="Tritt A."/>
            <person name="Adam C."/>
            <person name="Daum C."/>
            <person name="Floudas D."/>
            <person name="Sun H."/>
            <person name="Yadav J.S."/>
            <person name="Pangilinan J."/>
            <person name="Larsson K.H."/>
            <person name="Matsuura K."/>
            <person name="Barry K."/>
            <person name="Labutti K."/>
            <person name="Kuo R."/>
            <person name="Ohm R.A."/>
            <person name="Bhattacharya S.S."/>
            <person name="Shirouzu T."/>
            <person name="Yoshinaga Y."/>
            <person name="Martin F.M."/>
            <person name="Grigoriev I.V."/>
            <person name="Hibbett D.S."/>
        </authorList>
    </citation>
    <scope>NUCLEOTIDE SEQUENCE [LARGE SCALE GENOMIC DNA]</scope>
    <source>
        <strain evidence="1">CBS 109695</strain>
    </source>
</reference>
<dbReference type="EMBL" id="KV417634">
    <property type="protein sequence ID" value="KZP13347.1"/>
    <property type="molecule type" value="Genomic_DNA"/>
</dbReference>
<accession>A0A166C6P0</accession>
<name>A0A166C6P0_9AGAM</name>
<protein>
    <submittedName>
        <fullName evidence="1">Uncharacterized protein</fullName>
    </submittedName>
</protein>
<dbReference type="AlphaFoldDB" id="A0A166C6P0"/>
<sequence length="134" mass="15263">MALTPKQRLPFVQYLSADAARTSILLLDYECPARDRVAVKILDMQNPAAIAHLAKSAPKFDLTEDWRRCWGTTSLVPSKHLRYVMPVIALFPRGWSDPQVMTCIFTLHSPTPGEESKLAKPLTGRPHVRWLHRF</sequence>